<reference evidence="1 3" key="1">
    <citation type="journal article" date="2011" name="Nature">
        <title>The Medicago genome provides insight into the evolution of rhizobial symbioses.</title>
        <authorList>
            <person name="Young N.D."/>
            <person name="Debelle F."/>
            <person name="Oldroyd G.E."/>
            <person name="Geurts R."/>
            <person name="Cannon S.B."/>
            <person name="Udvardi M.K."/>
            <person name="Benedito V.A."/>
            <person name="Mayer K.F."/>
            <person name="Gouzy J."/>
            <person name="Schoof H."/>
            <person name="Van de Peer Y."/>
            <person name="Proost S."/>
            <person name="Cook D.R."/>
            <person name="Meyers B.C."/>
            <person name="Spannagl M."/>
            <person name="Cheung F."/>
            <person name="De Mita S."/>
            <person name="Krishnakumar V."/>
            <person name="Gundlach H."/>
            <person name="Zhou S."/>
            <person name="Mudge J."/>
            <person name="Bharti A.K."/>
            <person name="Murray J.D."/>
            <person name="Naoumkina M.A."/>
            <person name="Rosen B."/>
            <person name="Silverstein K.A."/>
            <person name="Tang H."/>
            <person name="Rombauts S."/>
            <person name="Zhao P.X."/>
            <person name="Zhou P."/>
            <person name="Barbe V."/>
            <person name="Bardou P."/>
            <person name="Bechner M."/>
            <person name="Bellec A."/>
            <person name="Berger A."/>
            <person name="Berges H."/>
            <person name="Bidwell S."/>
            <person name="Bisseling T."/>
            <person name="Choisne N."/>
            <person name="Couloux A."/>
            <person name="Denny R."/>
            <person name="Deshpande S."/>
            <person name="Dai X."/>
            <person name="Doyle J.J."/>
            <person name="Dudez A.M."/>
            <person name="Farmer A.D."/>
            <person name="Fouteau S."/>
            <person name="Franken C."/>
            <person name="Gibelin C."/>
            <person name="Gish J."/>
            <person name="Goldstein S."/>
            <person name="Gonzalez A.J."/>
            <person name="Green P.J."/>
            <person name="Hallab A."/>
            <person name="Hartog M."/>
            <person name="Hua A."/>
            <person name="Humphray S.J."/>
            <person name="Jeong D.H."/>
            <person name="Jing Y."/>
            <person name="Jocker A."/>
            <person name="Kenton S.M."/>
            <person name="Kim D.J."/>
            <person name="Klee K."/>
            <person name="Lai H."/>
            <person name="Lang C."/>
            <person name="Lin S."/>
            <person name="Macmil S.L."/>
            <person name="Magdelenat G."/>
            <person name="Matthews L."/>
            <person name="McCorrison J."/>
            <person name="Monaghan E.L."/>
            <person name="Mun J.H."/>
            <person name="Najar F.Z."/>
            <person name="Nicholson C."/>
            <person name="Noirot C."/>
            <person name="O'Bleness M."/>
            <person name="Paule C.R."/>
            <person name="Poulain J."/>
            <person name="Prion F."/>
            <person name="Qin B."/>
            <person name="Qu C."/>
            <person name="Retzel E.F."/>
            <person name="Riddle C."/>
            <person name="Sallet E."/>
            <person name="Samain S."/>
            <person name="Samson N."/>
            <person name="Sanders I."/>
            <person name="Saurat O."/>
            <person name="Scarpelli C."/>
            <person name="Schiex T."/>
            <person name="Segurens B."/>
            <person name="Severin A.J."/>
            <person name="Sherrier D.J."/>
            <person name="Shi R."/>
            <person name="Sims S."/>
            <person name="Singer S.R."/>
            <person name="Sinharoy S."/>
            <person name="Sterck L."/>
            <person name="Viollet A."/>
            <person name="Wang B.B."/>
            <person name="Wang K."/>
            <person name="Wang M."/>
            <person name="Wang X."/>
            <person name="Warfsmann J."/>
            <person name="Weissenbach J."/>
            <person name="White D.D."/>
            <person name="White J.D."/>
            <person name="Wiley G.B."/>
            <person name="Wincker P."/>
            <person name="Xing Y."/>
            <person name="Yang L."/>
            <person name="Yao Z."/>
            <person name="Ying F."/>
            <person name="Zhai J."/>
            <person name="Zhou L."/>
            <person name="Zuber A."/>
            <person name="Denarie J."/>
            <person name="Dixon R.A."/>
            <person name="May G.D."/>
            <person name="Schwartz D.C."/>
            <person name="Rogers J."/>
            <person name="Quetier F."/>
            <person name="Town C.D."/>
            <person name="Roe B.A."/>
        </authorList>
    </citation>
    <scope>NUCLEOTIDE SEQUENCE [LARGE SCALE GENOMIC DNA]</scope>
    <source>
        <strain evidence="1">A17</strain>
        <strain evidence="2 3">cv. Jemalong A17</strain>
    </source>
</reference>
<name>A0A072TK35_MEDTR</name>
<accession>A0A072TK35</accession>
<dbReference type="EnsemblPlants" id="KEH17253">
    <property type="protein sequence ID" value="KEH17253"/>
    <property type="gene ID" value="MTR_0029s0130"/>
</dbReference>
<sequence>MLQFAKGGSPDKLQKALANARLPGAVPGAESAANMPIANYTARALAPGKGPGLTPGKMCLIKCRIFWSLQTVSVARSPFQKHVGRFARG</sequence>
<evidence type="ECO:0000313" key="2">
    <source>
        <dbReference type="EnsemblPlants" id="KEH17253"/>
    </source>
</evidence>
<dbReference type="AlphaFoldDB" id="A0A072TK35"/>
<evidence type="ECO:0000313" key="3">
    <source>
        <dbReference type="Proteomes" id="UP000002051"/>
    </source>
</evidence>
<keyword evidence="3" id="KW-1185">Reference proteome</keyword>
<dbReference type="Proteomes" id="UP000002051">
    <property type="component" value="Unassembled WGS sequence"/>
</dbReference>
<evidence type="ECO:0000313" key="1">
    <source>
        <dbReference type="EMBL" id="KEH17253.1"/>
    </source>
</evidence>
<gene>
    <name evidence="1" type="ORF">MTR_0029s0130</name>
</gene>
<dbReference type="EMBL" id="KL402754">
    <property type="protein sequence ID" value="KEH17253.1"/>
    <property type="molecule type" value="Genomic_DNA"/>
</dbReference>
<reference evidence="2" key="3">
    <citation type="submission" date="2015-06" db="UniProtKB">
        <authorList>
            <consortium name="EnsemblPlants"/>
        </authorList>
    </citation>
    <scope>IDENTIFICATION</scope>
    <source>
        <strain evidence="2">cv. Jemalong A17</strain>
    </source>
</reference>
<proteinExistence type="predicted"/>
<protein>
    <submittedName>
        <fullName evidence="1 2">Uncharacterized protein</fullName>
    </submittedName>
</protein>
<reference evidence="1 3" key="2">
    <citation type="journal article" date="2014" name="BMC Genomics">
        <title>An improved genome release (version Mt4.0) for the model legume Medicago truncatula.</title>
        <authorList>
            <person name="Tang H."/>
            <person name="Krishnakumar V."/>
            <person name="Bidwell S."/>
            <person name="Rosen B."/>
            <person name="Chan A."/>
            <person name="Zhou S."/>
            <person name="Gentzbittel L."/>
            <person name="Childs K.L."/>
            <person name="Yandell M."/>
            <person name="Gundlach H."/>
            <person name="Mayer K.F."/>
            <person name="Schwartz D.C."/>
            <person name="Town C.D."/>
        </authorList>
    </citation>
    <scope>GENOME REANNOTATION</scope>
    <source>
        <strain evidence="1">A17</strain>
        <strain evidence="2 3">cv. Jemalong A17</strain>
    </source>
</reference>
<organism evidence="1 3">
    <name type="scientific">Medicago truncatula</name>
    <name type="common">Barrel medic</name>
    <name type="synonym">Medicago tribuloides</name>
    <dbReference type="NCBI Taxonomy" id="3880"/>
    <lineage>
        <taxon>Eukaryota</taxon>
        <taxon>Viridiplantae</taxon>
        <taxon>Streptophyta</taxon>
        <taxon>Embryophyta</taxon>
        <taxon>Tracheophyta</taxon>
        <taxon>Spermatophyta</taxon>
        <taxon>Magnoliopsida</taxon>
        <taxon>eudicotyledons</taxon>
        <taxon>Gunneridae</taxon>
        <taxon>Pentapetalae</taxon>
        <taxon>rosids</taxon>
        <taxon>fabids</taxon>
        <taxon>Fabales</taxon>
        <taxon>Fabaceae</taxon>
        <taxon>Papilionoideae</taxon>
        <taxon>50 kb inversion clade</taxon>
        <taxon>NPAAA clade</taxon>
        <taxon>Hologalegina</taxon>
        <taxon>IRL clade</taxon>
        <taxon>Trifolieae</taxon>
        <taxon>Medicago</taxon>
    </lineage>
</organism>
<dbReference type="HOGENOM" id="CLU_189427_0_0_1"/>